<protein>
    <submittedName>
        <fullName evidence="1">Uncharacterized protein</fullName>
    </submittedName>
</protein>
<dbReference type="AlphaFoldDB" id="A0A6J4QUW7"/>
<dbReference type="EMBL" id="CADCVE010000024">
    <property type="protein sequence ID" value="CAA9448417.1"/>
    <property type="molecule type" value="Genomic_DNA"/>
</dbReference>
<evidence type="ECO:0000313" key="1">
    <source>
        <dbReference type="EMBL" id="CAA9448417.1"/>
    </source>
</evidence>
<gene>
    <name evidence="1" type="ORF">AVDCRST_MAG28-1113</name>
</gene>
<accession>A0A6J4QUW7</accession>
<organism evidence="1">
    <name type="scientific">uncultured Rubrobacteraceae bacterium</name>
    <dbReference type="NCBI Taxonomy" id="349277"/>
    <lineage>
        <taxon>Bacteria</taxon>
        <taxon>Bacillati</taxon>
        <taxon>Actinomycetota</taxon>
        <taxon>Rubrobacteria</taxon>
        <taxon>Rubrobacterales</taxon>
        <taxon>Rubrobacteraceae</taxon>
        <taxon>environmental samples</taxon>
    </lineage>
</organism>
<reference evidence="1" key="1">
    <citation type="submission" date="2020-02" db="EMBL/GenBank/DDBJ databases">
        <authorList>
            <person name="Meier V. D."/>
        </authorList>
    </citation>
    <scope>NUCLEOTIDE SEQUENCE</scope>
    <source>
        <strain evidence="1">AVDCRST_MAG28</strain>
    </source>
</reference>
<proteinExistence type="predicted"/>
<sequence>MRILVAVAPTMYRETLAHIIRRDRPDDEMRLADPQALNREATSFRPHLIVCNDNASEVGEEVGVSSWVVIRYHDHLSASVFIDGQDPRLIQDIAIEDLIGVVEETQRLVP</sequence>
<name>A0A6J4QUW7_9ACTN</name>